<protein>
    <submittedName>
        <fullName evidence="1">4-hydroxybenzoyl-CoA thioesterase</fullName>
    </submittedName>
</protein>
<dbReference type="AlphaFoldDB" id="A0A0Y0NYU6"/>
<dbReference type="Proteomes" id="UP000058305">
    <property type="component" value="Chromosome"/>
</dbReference>
<dbReference type="Pfam" id="PF13279">
    <property type="entry name" value="4HBT_2"/>
    <property type="match status" value="1"/>
</dbReference>
<dbReference type="PANTHER" id="PTHR12475:SF4">
    <property type="entry name" value="PROTEIN THEM6"/>
    <property type="match status" value="1"/>
</dbReference>
<dbReference type="Gene3D" id="3.10.129.10">
    <property type="entry name" value="Hotdog Thioesterase"/>
    <property type="match status" value="1"/>
</dbReference>
<dbReference type="InterPro" id="IPR029069">
    <property type="entry name" value="HotDog_dom_sf"/>
</dbReference>
<sequence>MHMFFRTMMHMLVFSRLKPRLGHYDVARTNFRVLPTDLDILNHMNNGVYLSIMDVARFDMLVRNGVWAIFKQRGWYPVVVAETISFRKSLEPWMRFSIESRIIGYDDKAVYVEQRFVRPDADGNPEIYAQGFIRGRFLKRSGGVVSIEDLLDAVGAVPEDMELPEWLLRWAPDVALPATRAEAPSVWS</sequence>
<accession>A0A0Y0NYU6</accession>
<reference evidence="2" key="2">
    <citation type="submission" date="2016-01" db="EMBL/GenBank/DDBJ databases">
        <title>First complete genome sequence of a species in the genus Microterricola, an extremophilic cold active enzyme producing strain ERGS5:02 isolated from Sikkim Himalaya.</title>
        <authorList>
            <person name="Kumar R."/>
            <person name="Singh D."/>
            <person name="Swarnkar M.K."/>
        </authorList>
    </citation>
    <scope>NUCLEOTIDE SEQUENCE [LARGE SCALE GENOMIC DNA]</scope>
    <source>
        <strain evidence="2">ERGS5:02</strain>
    </source>
</reference>
<dbReference type="RefSeq" id="WP_067230872.1">
    <property type="nucleotide sequence ID" value="NZ_CP014145.1"/>
</dbReference>
<organism evidence="1 2">
    <name type="scientific">Microterricola viridarii</name>
    <dbReference type="NCBI Taxonomy" id="412690"/>
    <lineage>
        <taxon>Bacteria</taxon>
        <taxon>Bacillati</taxon>
        <taxon>Actinomycetota</taxon>
        <taxon>Actinomycetes</taxon>
        <taxon>Micrococcales</taxon>
        <taxon>Microbacteriaceae</taxon>
        <taxon>Microterricola</taxon>
    </lineage>
</organism>
<dbReference type="CDD" id="cd00586">
    <property type="entry name" value="4HBT"/>
    <property type="match status" value="1"/>
</dbReference>
<dbReference type="InterPro" id="IPR051490">
    <property type="entry name" value="THEM6_lcsJ_thioesterase"/>
</dbReference>
<reference evidence="1 2" key="1">
    <citation type="journal article" date="2016" name="J. Biotechnol.">
        <title>First complete genome sequence of a species in the genus Microterricola, an extremophilic cold active enzyme producing bacterial strain ERGS5:02 isolated from Sikkim Himalaya.</title>
        <authorList>
            <person name="Himanshu"/>
            <person name="Swarnkar M.K."/>
            <person name="Singh D."/>
            <person name="Kumar R."/>
        </authorList>
    </citation>
    <scope>NUCLEOTIDE SEQUENCE [LARGE SCALE GENOMIC DNA]</scope>
    <source>
        <strain evidence="1 2">ERGS5:02</strain>
    </source>
</reference>
<dbReference type="SUPFAM" id="SSF54637">
    <property type="entry name" value="Thioesterase/thiol ester dehydrase-isomerase"/>
    <property type="match status" value="1"/>
</dbReference>
<proteinExistence type="predicted"/>
<dbReference type="KEGG" id="mvd:AWU67_15035"/>
<evidence type="ECO:0000313" key="2">
    <source>
        <dbReference type="Proteomes" id="UP000058305"/>
    </source>
</evidence>
<gene>
    <name evidence="1" type="ORF">AWU67_15035</name>
</gene>
<keyword evidence="2" id="KW-1185">Reference proteome</keyword>
<evidence type="ECO:0000313" key="1">
    <source>
        <dbReference type="EMBL" id="AMB59954.1"/>
    </source>
</evidence>
<dbReference type="EMBL" id="CP014145">
    <property type="protein sequence ID" value="AMB59954.1"/>
    <property type="molecule type" value="Genomic_DNA"/>
</dbReference>
<name>A0A0Y0NYU6_9MICO</name>
<dbReference type="PANTHER" id="PTHR12475">
    <property type="match status" value="1"/>
</dbReference>